<dbReference type="Pfam" id="PF00132">
    <property type="entry name" value="Hexapep"/>
    <property type="match status" value="1"/>
</dbReference>
<organism evidence="7 8">
    <name type="scientific">Shouchella xiaoxiensis</name>
    <dbReference type="NCBI Taxonomy" id="766895"/>
    <lineage>
        <taxon>Bacteria</taxon>
        <taxon>Bacillati</taxon>
        <taxon>Bacillota</taxon>
        <taxon>Bacilli</taxon>
        <taxon>Bacillales</taxon>
        <taxon>Bacillaceae</taxon>
        <taxon>Shouchella</taxon>
    </lineage>
</organism>
<dbReference type="InterPro" id="IPR011004">
    <property type="entry name" value="Trimer_LpxA-like_sf"/>
</dbReference>
<dbReference type="PROSITE" id="PS00101">
    <property type="entry name" value="HEXAPEP_TRANSFERASES"/>
    <property type="match status" value="1"/>
</dbReference>
<gene>
    <name evidence="7" type="ORF">JOC54_003997</name>
</gene>
<dbReference type="Gene3D" id="2.160.10.10">
    <property type="entry name" value="Hexapeptide repeat proteins"/>
    <property type="match status" value="1"/>
</dbReference>
<keyword evidence="3" id="KW-0677">Repeat</keyword>
<protein>
    <recommendedName>
        <fullName evidence="5">Acetyltransferase</fullName>
        <ecNumber evidence="5">2.3.1.-</ecNumber>
    </recommendedName>
</protein>
<dbReference type="EC" id="2.3.1.-" evidence="5"/>
<dbReference type="Proteomes" id="UP001179280">
    <property type="component" value="Unassembled WGS sequence"/>
</dbReference>
<evidence type="ECO:0000259" key="6">
    <source>
        <dbReference type="SMART" id="SM01266"/>
    </source>
</evidence>
<dbReference type="EMBL" id="JAFBCV010000016">
    <property type="protein sequence ID" value="MBM7840704.1"/>
    <property type="molecule type" value="Genomic_DNA"/>
</dbReference>
<evidence type="ECO:0000256" key="3">
    <source>
        <dbReference type="ARBA" id="ARBA00022737"/>
    </source>
</evidence>
<keyword evidence="4 5" id="KW-0012">Acyltransferase</keyword>
<keyword evidence="2 5" id="KW-0808">Transferase</keyword>
<dbReference type="InterPro" id="IPR001451">
    <property type="entry name" value="Hexapep"/>
</dbReference>
<keyword evidence="8" id="KW-1185">Reference proteome</keyword>
<dbReference type="PANTHER" id="PTHR43017">
    <property type="entry name" value="GALACTOSIDE O-ACETYLTRANSFERASE"/>
    <property type="match status" value="1"/>
</dbReference>
<accession>A0ABS2SYY9</accession>
<evidence type="ECO:0000256" key="5">
    <source>
        <dbReference type="RuleBase" id="RU367021"/>
    </source>
</evidence>
<dbReference type="SUPFAM" id="SSF51161">
    <property type="entry name" value="Trimeric LpxA-like enzymes"/>
    <property type="match status" value="1"/>
</dbReference>
<proteinExistence type="inferred from homology"/>
<dbReference type="SMART" id="SM01266">
    <property type="entry name" value="Mac"/>
    <property type="match status" value="1"/>
</dbReference>
<feature type="domain" description="Maltose/galactoside acetyltransferase" evidence="6">
    <location>
        <begin position="4"/>
        <end position="58"/>
    </location>
</feature>
<evidence type="ECO:0000313" key="7">
    <source>
        <dbReference type="EMBL" id="MBM7840704.1"/>
    </source>
</evidence>
<reference evidence="7" key="1">
    <citation type="submission" date="2021-01" db="EMBL/GenBank/DDBJ databases">
        <title>Genomic Encyclopedia of Type Strains, Phase IV (KMG-IV): sequencing the most valuable type-strain genomes for metagenomic binning, comparative biology and taxonomic classification.</title>
        <authorList>
            <person name="Goeker M."/>
        </authorList>
    </citation>
    <scope>NUCLEOTIDE SEQUENCE</scope>
    <source>
        <strain evidence="7">DSM 21943</strain>
    </source>
</reference>
<evidence type="ECO:0000256" key="2">
    <source>
        <dbReference type="ARBA" id="ARBA00022679"/>
    </source>
</evidence>
<evidence type="ECO:0000313" key="8">
    <source>
        <dbReference type="Proteomes" id="UP001179280"/>
    </source>
</evidence>
<dbReference type="PANTHER" id="PTHR43017:SF1">
    <property type="entry name" value="ACETYLTRANSFERASE YJL218W-RELATED"/>
    <property type="match status" value="1"/>
</dbReference>
<name>A0ABS2SYY9_9BACI</name>
<dbReference type="InterPro" id="IPR018357">
    <property type="entry name" value="Hexapep_transf_CS"/>
</dbReference>
<comment type="caution">
    <text evidence="7">The sequence shown here is derived from an EMBL/GenBank/DDBJ whole genome shotgun (WGS) entry which is preliminary data.</text>
</comment>
<dbReference type="InterPro" id="IPR024688">
    <property type="entry name" value="Mac_dom"/>
</dbReference>
<dbReference type="InterPro" id="IPR039369">
    <property type="entry name" value="LacA-like"/>
</dbReference>
<evidence type="ECO:0000256" key="4">
    <source>
        <dbReference type="ARBA" id="ARBA00023315"/>
    </source>
</evidence>
<comment type="similarity">
    <text evidence="1 5">Belongs to the transferase hexapeptide repeat family.</text>
</comment>
<dbReference type="CDD" id="cd03357">
    <property type="entry name" value="LbH_MAT_GAT"/>
    <property type="match status" value="1"/>
</dbReference>
<sequence>MTMRERIAAGKLFTDQCEGLPEDRLDGKLKMWAINTLSPDELNRKDKLMRETFNITGNVSIEAPLSFCYGYNIKIGDQSYINTNCTLIDDGVISIGERVLIGPAVTIATVSHPIHPDYRSYMYSNSVTLKDGCWIGAGVTICPGVTIGENSVIGAGSVVVKDIPANTIAVGNPCQPIRKITEEDQRYYSKDHPITDADLAEERRLSRKR</sequence>
<evidence type="ECO:0000256" key="1">
    <source>
        <dbReference type="ARBA" id="ARBA00007274"/>
    </source>
</evidence>